<dbReference type="Proteomes" id="UP000486351">
    <property type="component" value="Unassembled WGS sequence"/>
</dbReference>
<accession>A0A6G0RSI7</accession>
<gene>
    <name evidence="3" type="ORF">PF008_g10883</name>
</gene>
<reference evidence="3 4" key="1">
    <citation type="submission" date="2018-09" db="EMBL/GenBank/DDBJ databases">
        <title>Genomic investigation of the strawberry pathogen Phytophthora fragariae indicates pathogenicity is determined by transcriptional variation in three key races.</title>
        <authorList>
            <person name="Adams T.M."/>
            <person name="Armitage A.D."/>
            <person name="Sobczyk M.K."/>
            <person name="Bates H.J."/>
            <person name="Dunwell J.M."/>
            <person name="Nellist C.F."/>
            <person name="Harrison R.J."/>
        </authorList>
    </citation>
    <scope>NUCLEOTIDE SEQUENCE [LARGE SCALE GENOMIC DNA]</scope>
    <source>
        <strain evidence="3 4">NOV-77</strain>
    </source>
</reference>
<sequence>MGYYYSSFTLALLLVARLKSINKCISKTQSTTKPPAGAGEHTNPSLKRRSVWGSSVRPTRRVWTMPTHLAGLLRCHQAKRSNTCTRLAAWKTRHGGPPMSGLPRCQPRTCIRSLRWRAAHVGSSTLPAAYMYSIASLGGSEGARPDVRDQIQGFTMGRRPALAWLRLDGSTSMPSWLVL</sequence>
<comment type="caution">
    <text evidence="3">The sequence shown here is derived from an EMBL/GenBank/DDBJ whole genome shotgun (WGS) entry which is preliminary data.</text>
</comment>
<evidence type="ECO:0000256" key="2">
    <source>
        <dbReference type="SAM" id="SignalP"/>
    </source>
</evidence>
<dbReference type="EMBL" id="QXFY01000562">
    <property type="protein sequence ID" value="KAE9340924.1"/>
    <property type="molecule type" value="Genomic_DNA"/>
</dbReference>
<keyword evidence="2" id="KW-0732">Signal</keyword>
<evidence type="ECO:0000256" key="1">
    <source>
        <dbReference type="SAM" id="MobiDB-lite"/>
    </source>
</evidence>
<evidence type="ECO:0000313" key="3">
    <source>
        <dbReference type="EMBL" id="KAE9340924.1"/>
    </source>
</evidence>
<organism evidence="3 4">
    <name type="scientific">Phytophthora fragariae</name>
    <dbReference type="NCBI Taxonomy" id="53985"/>
    <lineage>
        <taxon>Eukaryota</taxon>
        <taxon>Sar</taxon>
        <taxon>Stramenopiles</taxon>
        <taxon>Oomycota</taxon>
        <taxon>Peronosporomycetes</taxon>
        <taxon>Peronosporales</taxon>
        <taxon>Peronosporaceae</taxon>
        <taxon>Phytophthora</taxon>
    </lineage>
</organism>
<protein>
    <recommendedName>
        <fullName evidence="5">Secreted protein</fullName>
    </recommendedName>
</protein>
<dbReference type="AlphaFoldDB" id="A0A6G0RSI7"/>
<evidence type="ECO:0008006" key="5">
    <source>
        <dbReference type="Google" id="ProtNLM"/>
    </source>
</evidence>
<evidence type="ECO:0000313" key="4">
    <source>
        <dbReference type="Proteomes" id="UP000486351"/>
    </source>
</evidence>
<feature type="region of interest" description="Disordered" evidence="1">
    <location>
        <begin position="28"/>
        <end position="53"/>
    </location>
</feature>
<feature type="chain" id="PRO_5026262224" description="Secreted protein" evidence="2">
    <location>
        <begin position="21"/>
        <end position="179"/>
    </location>
</feature>
<proteinExistence type="predicted"/>
<name>A0A6G0RSI7_9STRA</name>
<feature type="signal peptide" evidence="2">
    <location>
        <begin position="1"/>
        <end position="20"/>
    </location>
</feature>